<feature type="domain" description="ACT" evidence="1">
    <location>
        <begin position="4"/>
        <end position="80"/>
    </location>
</feature>
<comment type="caution">
    <text evidence="2">The sequence shown here is derived from an EMBL/GenBank/DDBJ whole genome shotgun (WGS) entry which is preliminary data.</text>
</comment>
<reference evidence="2" key="1">
    <citation type="journal article" date="2020" name="bioRxiv">
        <title>A rank-normalized archaeal taxonomy based on genome phylogeny resolves widespread incomplete and uneven classifications.</title>
        <authorList>
            <person name="Rinke C."/>
            <person name="Chuvochina M."/>
            <person name="Mussig A.J."/>
            <person name="Chaumeil P.-A."/>
            <person name="Waite D.W."/>
            <person name="Whitman W.B."/>
            <person name="Parks D.H."/>
            <person name="Hugenholtz P."/>
        </authorList>
    </citation>
    <scope>NUCLEOTIDE SEQUENCE</scope>
    <source>
        <strain evidence="2">UBA12518</strain>
    </source>
</reference>
<gene>
    <name evidence="2" type="ORF">HA299_00865</name>
</gene>
<dbReference type="InterPro" id="IPR044561">
    <property type="entry name" value="ACT_ThrD-II-like"/>
</dbReference>
<dbReference type="Pfam" id="PF01842">
    <property type="entry name" value="ACT"/>
    <property type="match status" value="1"/>
</dbReference>
<dbReference type="Proteomes" id="UP000600363">
    <property type="component" value="Unassembled WGS sequence"/>
</dbReference>
<name>A0A832RX25_9EURY</name>
<dbReference type="PROSITE" id="PS51671">
    <property type="entry name" value="ACT"/>
    <property type="match status" value="1"/>
</dbReference>
<protein>
    <submittedName>
        <fullName evidence="2">ACT domain-containing protein</fullName>
    </submittedName>
</protein>
<dbReference type="InterPro" id="IPR045865">
    <property type="entry name" value="ACT-like_dom_sf"/>
</dbReference>
<evidence type="ECO:0000313" key="3">
    <source>
        <dbReference type="Proteomes" id="UP000600363"/>
    </source>
</evidence>
<evidence type="ECO:0000259" key="1">
    <source>
        <dbReference type="PROSITE" id="PS51671"/>
    </source>
</evidence>
<dbReference type="RefSeq" id="WP_042687648.1">
    <property type="nucleotide sequence ID" value="NZ_DUIH01000003.1"/>
</dbReference>
<sequence length="163" mass="18077">MRLTLDLELMDVPGELVRALQPFSEHGANIISVLHYRERRTPRGTVPVKVVCETIEERVEPLIEALHRAGIVIASMGEQRLVEEGSVILIGHIVHSDLKDTIGHIDATGFAEVVELELSMPAVNTPSSAYMVIRAKSSEHFERALSILREVASKKELLVIEPI</sequence>
<accession>A0A832RX25</accession>
<organism evidence="2 3">
    <name type="scientific">Methermicoccus shengliensis</name>
    <dbReference type="NCBI Taxonomy" id="660064"/>
    <lineage>
        <taxon>Archaea</taxon>
        <taxon>Methanobacteriati</taxon>
        <taxon>Methanobacteriota</taxon>
        <taxon>Stenosarchaea group</taxon>
        <taxon>Methanomicrobia</taxon>
        <taxon>Methanosarcinales</taxon>
        <taxon>Methermicoccaceae</taxon>
        <taxon>Methermicoccus</taxon>
    </lineage>
</organism>
<proteinExistence type="predicted"/>
<evidence type="ECO:0000313" key="2">
    <source>
        <dbReference type="EMBL" id="HIH69164.1"/>
    </source>
</evidence>
<dbReference type="InterPro" id="IPR002912">
    <property type="entry name" value="ACT_dom"/>
</dbReference>
<dbReference type="SUPFAM" id="SSF55021">
    <property type="entry name" value="ACT-like"/>
    <property type="match status" value="1"/>
</dbReference>
<dbReference type="CDD" id="cd04886">
    <property type="entry name" value="ACT_ThrD-II-like"/>
    <property type="match status" value="1"/>
</dbReference>
<dbReference type="EMBL" id="DUIH01000003">
    <property type="protein sequence ID" value="HIH69164.1"/>
    <property type="molecule type" value="Genomic_DNA"/>
</dbReference>
<dbReference type="AlphaFoldDB" id="A0A832RX25"/>